<dbReference type="InterPro" id="IPR032808">
    <property type="entry name" value="DoxX"/>
</dbReference>
<evidence type="ECO:0008006" key="10">
    <source>
        <dbReference type="Google" id="ProtNLM"/>
    </source>
</evidence>
<dbReference type="EMBL" id="BOOR01000024">
    <property type="protein sequence ID" value="GII55208.1"/>
    <property type="molecule type" value="Genomic_DNA"/>
</dbReference>
<evidence type="ECO:0000256" key="7">
    <source>
        <dbReference type="SAM" id="Phobius"/>
    </source>
</evidence>
<dbReference type="Proteomes" id="UP000605992">
    <property type="component" value="Unassembled WGS sequence"/>
</dbReference>
<keyword evidence="3" id="KW-1003">Cell membrane</keyword>
<dbReference type="Pfam" id="PF07681">
    <property type="entry name" value="DoxX"/>
    <property type="match status" value="1"/>
</dbReference>
<dbReference type="InterPro" id="IPR051907">
    <property type="entry name" value="DoxX-like_oxidoreductase"/>
</dbReference>
<proteinExistence type="inferred from homology"/>
<name>A0A8J3V1R6_9ACTN</name>
<evidence type="ECO:0000256" key="1">
    <source>
        <dbReference type="ARBA" id="ARBA00004651"/>
    </source>
</evidence>
<gene>
    <name evidence="8" type="ORF">Pth03_35970</name>
</gene>
<feature type="transmembrane region" description="Helical" evidence="7">
    <location>
        <begin position="104"/>
        <end position="125"/>
    </location>
</feature>
<evidence type="ECO:0000313" key="9">
    <source>
        <dbReference type="Proteomes" id="UP000605992"/>
    </source>
</evidence>
<feature type="transmembrane region" description="Helical" evidence="7">
    <location>
        <begin position="12"/>
        <end position="31"/>
    </location>
</feature>
<evidence type="ECO:0000256" key="5">
    <source>
        <dbReference type="ARBA" id="ARBA00022989"/>
    </source>
</evidence>
<reference evidence="8" key="1">
    <citation type="submission" date="2021-01" db="EMBL/GenBank/DDBJ databases">
        <title>Whole genome shotgun sequence of Planotetraspora thailandica NBRC 104271.</title>
        <authorList>
            <person name="Komaki H."/>
            <person name="Tamura T."/>
        </authorList>
    </citation>
    <scope>NUCLEOTIDE SEQUENCE</scope>
    <source>
        <strain evidence="8">NBRC 104271</strain>
    </source>
</reference>
<comment type="subcellular location">
    <subcellularLocation>
        <location evidence="1">Cell membrane</location>
        <topology evidence="1">Multi-pass membrane protein</topology>
    </subcellularLocation>
</comment>
<protein>
    <recommendedName>
        <fullName evidence="10">DoxX family protein</fullName>
    </recommendedName>
</protein>
<sequence>MRLDRLDGPVLSLFRIVTGLMFTCHGLASMFNLFGGNRGSGHAVEFGSWPGWWAALIQGLCGALVLIGLFSRAAALFASGSMAFAYFSVHQPRGLLPLTNGGELSAMFCWSFLLIVVLGPGPWALDALLRRWRERGRAPVPALAHDRL</sequence>
<feature type="transmembrane region" description="Helical" evidence="7">
    <location>
        <begin position="75"/>
        <end position="92"/>
    </location>
</feature>
<organism evidence="8 9">
    <name type="scientific">Planotetraspora thailandica</name>
    <dbReference type="NCBI Taxonomy" id="487172"/>
    <lineage>
        <taxon>Bacteria</taxon>
        <taxon>Bacillati</taxon>
        <taxon>Actinomycetota</taxon>
        <taxon>Actinomycetes</taxon>
        <taxon>Streptosporangiales</taxon>
        <taxon>Streptosporangiaceae</taxon>
        <taxon>Planotetraspora</taxon>
    </lineage>
</organism>
<evidence type="ECO:0000256" key="3">
    <source>
        <dbReference type="ARBA" id="ARBA00022475"/>
    </source>
</evidence>
<evidence type="ECO:0000256" key="6">
    <source>
        <dbReference type="ARBA" id="ARBA00023136"/>
    </source>
</evidence>
<accession>A0A8J3V1R6</accession>
<keyword evidence="9" id="KW-1185">Reference proteome</keyword>
<evidence type="ECO:0000256" key="2">
    <source>
        <dbReference type="ARBA" id="ARBA00006679"/>
    </source>
</evidence>
<evidence type="ECO:0000313" key="8">
    <source>
        <dbReference type="EMBL" id="GII55208.1"/>
    </source>
</evidence>
<evidence type="ECO:0000256" key="4">
    <source>
        <dbReference type="ARBA" id="ARBA00022692"/>
    </source>
</evidence>
<comment type="similarity">
    <text evidence="2">Belongs to the DoxX family.</text>
</comment>
<dbReference type="PANTHER" id="PTHR33452">
    <property type="entry name" value="OXIDOREDUCTASE CATD-RELATED"/>
    <property type="match status" value="1"/>
</dbReference>
<feature type="transmembrane region" description="Helical" evidence="7">
    <location>
        <begin position="51"/>
        <end position="70"/>
    </location>
</feature>
<keyword evidence="4 7" id="KW-0812">Transmembrane</keyword>
<dbReference type="AlphaFoldDB" id="A0A8J3V1R6"/>
<keyword evidence="6 7" id="KW-0472">Membrane</keyword>
<dbReference type="RefSeq" id="WP_203945411.1">
    <property type="nucleotide sequence ID" value="NZ_BOOR01000024.1"/>
</dbReference>
<keyword evidence="5 7" id="KW-1133">Transmembrane helix</keyword>
<comment type="caution">
    <text evidence="8">The sequence shown here is derived from an EMBL/GenBank/DDBJ whole genome shotgun (WGS) entry which is preliminary data.</text>
</comment>
<dbReference type="PANTHER" id="PTHR33452:SF4">
    <property type="entry name" value="BLL4328 PROTEIN"/>
    <property type="match status" value="1"/>
</dbReference>
<dbReference type="GO" id="GO:0005886">
    <property type="term" value="C:plasma membrane"/>
    <property type="evidence" value="ECO:0007669"/>
    <property type="project" value="UniProtKB-SubCell"/>
</dbReference>